<evidence type="ECO:0000313" key="1">
    <source>
        <dbReference type="EMBL" id="HGG02044.1"/>
    </source>
</evidence>
<dbReference type="Pfam" id="PF06051">
    <property type="entry name" value="DUF928"/>
    <property type="match status" value="1"/>
</dbReference>
<name>A0A7C3ZND7_9CYAN</name>
<protein>
    <submittedName>
        <fullName evidence="1">DUF928 domain-containing protein</fullName>
    </submittedName>
</protein>
<gene>
    <name evidence="1" type="ORF">ENR15_15725</name>
</gene>
<sequence length="261" mass="27533">MGWPKLFPSMSALAFILSPMVVLTSVNAVRAQINFNAPAGDIGRPASSVGGGTRAGGACTTGGQLQALMPLPNNIGRSTSPTPNLFWYVPQTVAKTAELVLVDEEKNELYAAELALPGKPGIVKVTIPESAKLEVGQEYEWQLALVCDPGDRASDKFVVGKVAIVDKTPQLETALAAASTPVETAAAYAQAGIWQETVSSLAGVSAQYPQQWQQLVQSALRSALKVDEMQQPQQAEAISAIETISTSPVLEPQVEPYDSGN</sequence>
<proteinExistence type="predicted"/>
<comment type="caution">
    <text evidence="1">The sequence shown here is derived from an EMBL/GenBank/DDBJ whole genome shotgun (WGS) entry which is preliminary data.</text>
</comment>
<dbReference type="InterPro" id="IPR010328">
    <property type="entry name" value="DUF928"/>
</dbReference>
<dbReference type="EMBL" id="DSPX01000160">
    <property type="protein sequence ID" value="HGG02044.1"/>
    <property type="molecule type" value="Genomic_DNA"/>
</dbReference>
<organism evidence="1">
    <name type="scientific">Planktothricoides sp. SpSt-374</name>
    <dbReference type="NCBI Taxonomy" id="2282167"/>
    <lineage>
        <taxon>Bacteria</taxon>
        <taxon>Bacillati</taxon>
        <taxon>Cyanobacteriota</taxon>
        <taxon>Cyanophyceae</taxon>
        <taxon>Oscillatoriophycideae</taxon>
        <taxon>Oscillatoriales</taxon>
        <taxon>Oscillatoriaceae</taxon>
        <taxon>Planktothricoides</taxon>
    </lineage>
</organism>
<reference evidence="1" key="1">
    <citation type="journal article" date="2020" name="mSystems">
        <title>Genome- and Community-Level Interaction Insights into Carbon Utilization and Element Cycling Functions of Hydrothermarchaeota in Hydrothermal Sediment.</title>
        <authorList>
            <person name="Zhou Z."/>
            <person name="Liu Y."/>
            <person name="Xu W."/>
            <person name="Pan J."/>
            <person name="Luo Z.H."/>
            <person name="Li M."/>
        </authorList>
    </citation>
    <scope>NUCLEOTIDE SEQUENCE [LARGE SCALE GENOMIC DNA]</scope>
    <source>
        <strain evidence="1">SpSt-374</strain>
    </source>
</reference>
<accession>A0A7C3ZND7</accession>
<dbReference type="AlphaFoldDB" id="A0A7C3ZND7"/>